<gene>
    <name evidence="8" type="ORF">SAMN05216575_11242</name>
    <name evidence="7" type="ORF">SIM71_20585</name>
</gene>
<keyword evidence="3 8" id="KW-0032">Aminotransferase</keyword>
<evidence type="ECO:0000313" key="9">
    <source>
        <dbReference type="Proteomes" id="UP000182413"/>
    </source>
</evidence>
<dbReference type="Pfam" id="PF00155">
    <property type="entry name" value="Aminotran_1_2"/>
    <property type="match status" value="1"/>
</dbReference>
<dbReference type="PANTHER" id="PTHR43807:SF20">
    <property type="entry name" value="FI04487P"/>
    <property type="match status" value="1"/>
</dbReference>
<dbReference type="InterPro" id="IPR051326">
    <property type="entry name" value="Kynurenine-oxoglutarate_AT"/>
</dbReference>
<dbReference type="RefSeq" id="WP_074682352.1">
    <property type="nucleotide sequence ID" value="NZ_CBCSET010000002.1"/>
</dbReference>
<dbReference type="GO" id="GO:0005737">
    <property type="term" value="C:cytoplasm"/>
    <property type="evidence" value="ECO:0007669"/>
    <property type="project" value="TreeGrafter"/>
</dbReference>
<dbReference type="GO" id="GO:0030170">
    <property type="term" value="F:pyridoxal phosphate binding"/>
    <property type="evidence" value="ECO:0007669"/>
    <property type="project" value="InterPro"/>
</dbReference>
<sequence>MLVSKLPNVGTTIFTRMSQLALETGAINLSQGFPDFDGPQALREAVARHLMEGRNQYSPMTGLPSLRQQVAAKIARSYGAQRDADSEITITPGATEAIFCAVQALIHAGDEAIVLDPCYDSYEPSVELAGGRCVHVPLALPDFTVDWQRLADAITPRTRLIFLNSPHNPSGALLTRADLDKLAELIRGRDIHVISDEVYEHLIFDGQRHASVLAHEELYQRAFVVSSFGKTYHVTGWKTGYVVAPPLLSAELRKIHQYVNFCGVTPLQFGLADFMAAHPEHVEELPAFYQAKRDLFCDLLTGSRFTLTRAPGTYFQLADYSAIRPDLDDVAMAEWLTREHGVAAIPVSVFYQSAPKDMRLVRFCFAKREETLRQAAEKLCAV</sequence>
<dbReference type="InterPro" id="IPR015424">
    <property type="entry name" value="PyrdxlP-dep_Trfase"/>
</dbReference>
<dbReference type="Proteomes" id="UP000182413">
    <property type="component" value="Unassembled WGS sequence"/>
</dbReference>
<dbReference type="Proteomes" id="UP001278050">
    <property type="component" value="Unassembled WGS sequence"/>
</dbReference>
<dbReference type="NCBIfam" id="NF006569">
    <property type="entry name" value="PRK09082.1"/>
    <property type="match status" value="1"/>
</dbReference>
<evidence type="ECO:0000313" key="7">
    <source>
        <dbReference type="EMBL" id="MDX5994464.1"/>
    </source>
</evidence>
<feature type="domain" description="Aminotransferase class I/classII large" evidence="6">
    <location>
        <begin position="26"/>
        <end position="379"/>
    </location>
</feature>
<accession>A0A1G7PEV3</accession>
<dbReference type="Gene3D" id="3.90.1150.10">
    <property type="entry name" value="Aspartate Aminotransferase, domain 1"/>
    <property type="match status" value="1"/>
</dbReference>
<keyword evidence="5" id="KW-0663">Pyridoxal phosphate</keyword>
<name>A0A1G7PEV3_9GAMM</name>
<proteinExistence type="inferred from homology"/>
<dbReference type="EMBL" id="JAWXXP010000001">
    <property type="protein sequence ID" value="MDX5994464.1"/>
    <property type="molecule type" value="Genomic_DNA"/>
</dbReference>
<dbReference type="Gene3D" id="3.40.640.10">
    <property type="entry name" value="Type I PLP-dependent aspartate aminotransferase-like (Major domain)"/>
    <property type="match status" value="1"/>
</dbReference>
<evidence type="ECO:0000259" key="6">
    <source>
        <dbReference type="Pfam" id="PF00155"/>
    </source>
</evidence>
<dbReference type="InterPro" id="IPR004839">
    <property type="entry name" value="Aminotransferase_I/II_large"/>
</dbReference>
<reference evidence="8 9" key="1">
    <citation type="submission" date="2016-10" db="EMBL/GenBank/DDBJ databases">
        <authorList>
            <person name="de Groot N.N."/>
        </authorList>
    </citation>
    <scope>NUCLEOTIDE SEQUENCE [LARGE SCALE GENOMIC DNA]</scope>
    <source>
        <strain evidence="8 9">JCM 10630</strain>
    </source>
</reference>
<evidence type="ECO:0000256" key="1">
    <source>
        <dbReference type="ARBA" id="ARBA00001933"/>
    </source>
</evidence>
<dbReference type="SUPFAM" id="SSF53383">
    <property type="entry name" value="PLP-dependent transferases"/>
    <property type="match status" value="1"/>
</dbReference>
<organism evidence="8 9">
    <name type="scientific">Ectopseudomonas alcaliphila</name>
    <dbReference type="NCBI Taxonomy" id="101564"/>
    <lineage>
        <taxon>Bacteria</taxon>
        <taxon>Pseudomonadati</taxon>
        <taxon>Pseudomonadota</taxon>
        <taxon>Gammaproteobacteria</taxon>
        <taxon>Pseudomonadales</taxon>
        <taxon>Pseudomonadaceae</taxon>
        <taxon>Ectopseudomonas</taxon>
    </lineage>
</organism>
<dbReference type="InterPro" id="IPR015421">
    <property type="entry name" value="PyrdxlP-dep_Trfase_major"/>
</dbReference>
<dbReference type="OrthoDB" id="9763453at2"/>
<dbReference type="FunFam" id="3.40.640.10:FF:000033">
    <property type="entry name" value="Aspartate aminotransferase"/>
    <property type="match status" value="1"/>
</dbReference>
<evidence type="ECO:0000313" key="8">
    <source>
        <dbReference type="EMBL" id="SDF84852.1"/>
    </source>
</evidence>
<keyword evidence="10" id="KW-1185">Reference proteome</keyword>
<dbReference type="CDD" id="cd00609">
    <property type="entry name" value="AAT_like"/>
    <property type="match status" value="1"/>
</dbReference>
<keyword evidence="4 8" id="KW-0808">Transferase</keyword>
<dbReference type="PANTHER" id="PTHR43807">
    <property type="entry name" value="FI04487P"/>
    <property type="match status" value="1"/>
</dbReference>
<evidence type="ECO:0000256" key="3">
    <source>
        <dbReference type="ARBA" id="ARBA00022576"/>
    </source>
</evidence>
<protein>
    <submittedName>
        <fullName evidence="8">Methionine aminotransferase</fullName>
    </submittedName>
    <submittedName>
        <fullName evidence="7">Pyridoxal phosphate-dependent aminotransferase</fullName>
    </submittedName>
</protein>
<evidence type="ECO:0000256" key="5">
    <source>
        <dbReference type="ARBA" id="ARBA00022898"/>
    </source>
</evidence>
<dbReference type="EMBL" id="FNAE01000012">
    <property type="protein sequence ID" value="SDF84852.1"/>
    <property type="molecule type" value="Genomic_DNA"/>
</dbReference>
<dbReference type="InterPro" id="IPR015422">
    <property type="entry name" value="PyrdxlP-dep_Trfase_small"/>
</dbReference>
<dbReference type="GO" id="GO:0016212">
    <property type="term" value="F:kynurenine-oxoglutarate transaminase activity"/>
    <property type="evidence" value="ECO:0007669"/>
    <property type="project" value="TreeGrafter"/>
</dbReference>
<comment type="similarity">
    <text evidence="2">Belongs to the class-I pyridoxal-phosphate-dependent aminotransferase family.</text>
</comment>
<evidence type="ECO:0000313" key="10">
    <source>
        <dbReference type="Proteomes" id="UP001278050"/>
    </source>
</evidence>
<comment type="cofactor">
    <cofactor evidence="1">
        <name>pyridoxal 5'-phosphate</name>
        <dbReference type="ChEBI" id="CHEBI:597326"/>
    </cofactor>
</comment>
<dbReference type="AlphaFoldDB" id="A0A1G7PEV3"/>
<evidence type="ECO:0000256" key="4">
    <source>
        <dbReference type="ARBA" id="ARBA00022679"/>
    </source>
</evidence>
<reference evidence="7 10" key="2">
    <citation type="submission" date="2023-11" db="EMBL/GenBank/DDBJ databases">
        <title>MicrobeMod: A computational toolkit for identifying prokaryotic methylation and restriction-modification with nanopore sequencing.</title>
        <authorList>
            <person name="Crits-Christoph A."/>
            <person name="Kang S.C."/>
            <person name="Lee H."/>
            <person name="Ostrov N."/>
        </authorList>
    </citation>
    <scope>NUCLEOTIDE SEQUENCE [LARGE SCALE GENOMIC DNA]</scope>
    <source>
        <strain evidence="7 10">ATCC BAA-571</strain>
    </source>
</reference>
<evidence type="ECO:0000256" key="2">
    <source>
        <dbReference type="ARBA" id="ARBA00007441"/>
    </source>
</evidence>